<dbReference type="InterPro" id="IPR021242">
    <property type="entry name" value="DUF2799"/>
</dbReference>
<dbReference type="PROSITE" id="PS51257">
    <property type="entry name" value="PROKAR_LIPOPROTEIN"/>
    <property type="match status" value="1"/>
</dbReference>
<reference evidence="3" key="1">
    <citation type="submission" date="2016-11" db="EMBL/GenBank/DDBJ databases">
        <authorList>
            <person name="Varghese N."/>
            <person name="Submissions S."/>
        </authorList>
    </citation>
    <scope>NUCLEOTIDE SEQUENCE [LARGE SCALE GENOMIC DNA]</scope>
    <source>
        <strain evidence="3">CGMCC 1.10835</strain>
    </source>
</reference>
<dbReference type="OrthoDB" id="5917215at2"/>
<proteinExistence type="predicted"/>
<dbReference type="AlphaFoldDB" id="A0A1M6U8K3"/>
<gene>
    <name evidence="2" type="ORF">SAMN05216369_2666</name>
</gene>
<keyword evidence="1" id="KW-0732">Signal</keyword>
<dbReference type="Proteomes" id="UP000184497">
    <property type="component" value="Unassembled WGS sequence"/>
</dbReference>
<name>A0A1M6U8K3_9GAMM</name>
<protein>
    <recommendedName>
        <fullName evidence="4">DUF2799 domain-containing protein</fullName>
    </recommendedName>
</protein>
<keyword evidence="3" id="KW-1185">Reference proteome</keyword>
<evidence type="ECO:0008006" key="4">
    <source>
        <dbReference type="Google" id="ProtNLM"/>
    </source>
</evidence>
<accession>A0A1M6U8K3</accession>
<evidence type="ECO:0000313" key="3">
    <source>
        <dbReference type="Proteomes" id="UP000184497"/>
    </source>
</evidence>
<sequence>MFNRKISWFATAAAFLMLAGCATMNEQECRVADWHAVGYQHGANGQGTQSFSEYQSDCADHNIRADFQAFKEGHKSGLYDFCVFERGKNLGQKGASYNANCPAARYPDFKAGYDMGVAGFCTFKNGLESGEAGGKLSPTCSEFPGYAEGYQEGYARHELVSAISRVEDQLTATEQKIVKKRQFIEDSEALIVSDGTTSKQRADALEDINVHREEISRLKHQRFILDDERSELIHTLETR</sequence>
<dbReference type="EMBL" id="FRAQ01000002">
    <property type="protein sequence ID" value="SHK65509.1"/>
    <property type="molecule type" value="Genomic_DNA"/>
</dbReference>
<dbReference type="Pfam" id="PF10973">
    <property type="entry name" value="DUF2799"/>
    <property type="match status" value="1"/>
</dbReference>
<dbReference type="STRING" id="564117.SAMN05216369_2666"/>
<feature type="chain" id="PRO_5013314319" description="DUF2799 domain-containing protein" evidence="1">
    <location>
        <begin position="25"/>
        <end position="239"/>
    </location>
</feature>
<feature type="signal peptide" evidence="1">
    <location>
        <begin position="1"/>
        <end position="24"/>
    </location>
</feature>
<evidence type="ECO:0000256" key="1">
    <source>
        <dbReference type="SAM" id="SignalP"/>
    </source>
</evidence>
<organism evidence="2 3">
    <name type="scientific">Marinobacter antarcticus</name>
    <dbReference type="NCBI Taxonomy" id="564117"/>
    <lineage>
        <taxon>Bacteria</taxon>
        <taxon>Pseudomonadati</taxon>
        <taxon>Pseudomonadota</taxon>
        <taxon>Gammaproteobacteria</taxon>
        <taxon>Pseudomonadales</taxon>
        <taxon>Marinobacteraceae</taxon>
        <taxon>Marinobacter</taxon>
    </lineage>
</organism>
<dbReference type="RefSeq" id="WP_072798393.1">
    <property type="nucleotide sequence ID" value="NZ_FRAQ01000002.1"/>
</dbReference>
<evidence type="ECO:0000313" key="2">
    <source>
        <dbReference type="EMBL" id="SHK65509.1"/>
    </source>
</evidence>